<protein>
    <submittedName>
        <fullName evidence="2">Uncharacterized protein</fullName>
    </submittedName>
</protein>
<comment type="caution">
    <text evidence="2">The sequence shown here is derived from an EMBL/GenBank/DDBJ whole genome shotgun (WGS) entry which is preliminary data.</text>
</comment>
<gene>
    <name evidence="2" type="ORF">RM863_15585</name>
</gene>
<reference evidence="2" key="1">
    <citation type="submission" date="2024-05" db="EMBL/GenBank/DDBJ databases">
        <title>30 novel species of actinomycetes from the DSMZ collection.</title>
        <authorList>
            <person name="Nouioui I."/>
        </authorList>
    </citation>
    <scope>NUCLEOTIDE SEQUENCE</scope>
    <source>
        <strain evidence="2">DSM 41014</strain>
    </source>
</reference>
<name>A0ABU2UK52_9ACTN</name>
<organism evidence="2 3">
    <name type="scientific">Streptomyces hintoniae</name>
    <dbReference type="NCBI Taxonomy" id="3075521"/>
    <lineage>
        <taxon>Bacteria</taxon>
        <taxon>Bacillati</taxon>
        <taxon>Actinomycetota</taxon>
        <taxon>Actinomycetes</taxon>
        <taxon>Kitasatosporales</taxon>
        <taxon>Streptomycetaceae</taxon>
        <taxon>Streptomyces</taxon>
    </lineage>
</organism>
<dbReference type="RefSeq" id="WP_311635409.1">
    <property type="nucleotide sequence ID" value="NZ_JAVRFF010000016.1"/>
</dbReference>
<keyword evidence="3" id="KW-1185">Reference proteome</keyword>
<dbReference type="EMBL" id="JAVRFF010000016">
    <property type="protein sequence ID" value="MDT0473550.1"/>
    <property type="molecule type" value="Genomic_DNA"/>
</dbReference>
<proteinExistence type="predicted"/>
<evidence type="ECO:0000313" key="3">
    <source>
        <dbReference type="Proteomes" id="UP001180489"/>
    </source>
</evidence>
<evidence type="ECO:0000313" key="2">
    <source>
        <dbReference type="EMBL" id="MDT0473550.1"/>
    </source>
</evidence>
<dbReference type="Proteomes" id="UP001180489">
    <property type="component" value="Unassembled WGS sequence"/>
</dbReference>
<sequence>MPDLLWDDVKEFFDPDLTGSLPDVRVADTSVEDWQAVLDLVRSQGWSCEYSEDGVAVRLPRAADMLARGESVDALLRVRPAAGFLVIFRAYEAGSIDFDVDLRELRDQDGVNLLCRLLRAIGRRLGKPVTLTPESDPFHPVLGFDPAADCVVLLAPSHVSHRRNSHAGPEAGSPIAGTRRR</sequence>
<accession>A0ABU2UK52</accession>
<evidence type="ECO:0000256" key="1">
    <source>
        <dbReference type="SAM" id="MobiDB-lite"/>
    </source>
</evidence>
<feature type="region of interest" description="Disordered" evidence="1">
    <location>
        <begin position="161"/>
        <end position="181"/>
    </location>
</feature>